<evidence type="ECO:0000313" key="7">
    <source>
        <dbReference type="EMBL" id="QEE21903.1"/>
    </source>
</evidence>
<dbReference type="InterPro" id="IPR006061">
    <property type="entry name" value="SBP_1_CS"/>
</dbReference>
<dbReference type="GO" id="GO:0055085">
    <property type="term" value="P:transmembrane transport"/>
    <property type="evidence" value="ECO:0007669"/>
    <property type="project" value="InterPro"/>
</dbReference>
<comment type="subcellular location">
    <subcellularLocation>
        <location evidence="1">Periplasm</location>
    </subcellularLocation>
</comment>
<proteinExistence type="inferred from homology"/>
<dbReference type="GO" id="GO:0015888">
    <property type="term" value="P:thiamine transport"/>
    <property type="evidence" value="ECO:0007669"/>
    <property type="project" value="InterPro"/>
</dbReference>
<dbReference type="PANTHER" id="PTHR30006">
    <property type="entry name" value="THIAMINE-BINDING PERIPLASMIC PROTEIN-RELATED"/>
    <property type="match status" value="1"/>
</dbReference>
<dbReference type="Proteomes" id="UP000321062">
    <property type="component" value="Chromosome"/>
</dbReference>
<dbReference type="PANTHER" id="PTHR30006:SF3">
    <property type="entry name" value="THIAMINE-BINDING PERIPLASMIC PROTEIN"/>
    <property type="match status" value="1"/>
</dbReference>
<keyword evidence="4" id="KW-0813">Transport</keyword>
<dbReference type="GO" id="GO:0030976">
    <property type="term" value="F:thiamine pyrophosphate binding"/>
    <property type="evidence" value="ECO:0007669"/>
    <property type="project" value="TreeGrafter"/>
</dbReference>
<dbReference type="OrthoDB" id="8013425at2"/>
<dbReference type="PROSITE" id="PS01037">
    <property type="entry name" value="SBP_BACTERIAL_1"/>
    <property type="match status" value="1"/>
</dbReference>
<dbReference type="Gene3D" id="3.40.190.10">
    <property type="entry name" value="Periplasmic binding protein-like II"/>
    <property type="match status" value="2"/>
</dbReference>
<gene>
    <name evidence="7" type="ORF">FNA67_17710</name>
</gene>
<evidence type="ECO:0000256" key="6">
    <source>
        <dbReference type="ARBA" id="ARBA00022764"/>
    </source>
</evidence>
<keyword evidence="8" id="KW-1185">Reference proteome</keyword>
<comment type="similarity">
    <text evidence="2">Belongs to the bacterial solute-binding protein 1 family.</text>
</comment>
<keyword evidence="6" id="KW-0574">Periplasm</keyword>
<sequence>MVKSIRFALAVLAGLAAALPAAAQEAPTLTIYTYDGFASEWGPGPGLKKGFEAQCNGCTVNFVAADSSIGALRKVQLEGATTEADMILGLDTATAGEARATGLFAEHGLDIQGLSLPVAWTDKEFAPFDWGYFAFVYNKTKVPNPPRSFEDLIAMPESFKIVIEDPRSDTPGFGLLLWIKAAYGDKAPEIWKGLKPHILTMAKGWSEAYGLFLKGEADMAMSYTTSPAYHAVAENDENYAFAEFTEGHYPQIEVAGILKSSPHQELARQFLAYLTSKEAQTIIPTTNWMYPVVDIGDALPAAFNAQPKPAKVLELDEATITANSKSWIDEALAAIQ</sequence>
<reference evidence="7 8" key="1">
    <citation type="journal article" date="2015" name="Int. J. Syst. Evol. Microbiol.">
        <title>Youhaiella tibetensis gen. nov., sp. nov., isolated from subsurface sediment.</title>
        <authorList>
            <person name="Wang Y.X."/>
            <person name="Huang F.Q."/>
            <person name="Nogi Y."/>
            <person name="Pang S.J."/>
            <person name="Wang P.K."/>
            <person name="Lv J."/>
        </authorList>
    </citation>
    <scope>NUCLEOTIDE SEQUENCE [LARGE SCALE GENOMIC DNA]</scope>
    <source>
        <strain evidence="8">fig4</strain>
    </source>
</reference>
<dbReference type="NCBIfam" id="TIGR01254">
    <property type="entry name" value="sfuA"/>
    <property type="match status" value="1"/>
</dbReference>
<evidence type="ECO:0000256" key="1">
    <source>
        <dbReference type="ARBA" id="ARBA00004418"/>
    </source>
</evidence>
<dbReference type="SUPFAM" id="SSF53850">
    <property type="entry name" value="Periplasmic binding protein-like II"/>
    <property type="match status" value="1"/>
</dbReference>
<dbReference type="InterPro" id="IPR006059">
    <property type="entry name" value="SBP"/>
</dbReference>
<dbReference type="EMBL" id="CP041690">
    <property type="protein sequence ID" value="QEE21903.1"/>
    <property type="molecule type" value="Genomic_DNA"/>
</dbReference>
<dbReference type="GO" id="GO:0030975">
    <property type="term" value="F:thiamine binding"/>
    <property type="evidence" value="ECO:0007669"/>
    <property type="project" value="InterPro"/>
</dbReference>
<evidence type="ECO:0000256" key="4">
    <source>
        <dbReference type="ARBA" id="ARBA00022448"/>
    </source>
</evidence>
<organism evidence="7 8">
    <name type="scientific">Paradevosia tibetensis</name>
    <dbReference type="NCBI Taxonomy" id="1447062"/>
    <lineage>
        <taxon>Bacteria</taxon>
        <taxon>Pseudomonadati</taxon>
        <taxon>Pseudomonadota</taxon>
        <taxon>Alphaproteobacteria</taxon>
        <taxon>Hyphomicrobiales</taxon>
        <taxon>Devosiaceae</taxon>
        <taxon>Paradevosia</taxon>
    </lineage>
</organism>
<dbReference type="InterPro" id="IPR005967">
    <property type="entry name" value="ThiB"/>
</dbReference>
<dbReference type="AlphaFoldDB" id="A0A5B9DRX0"/>
<accession>A0A5B9DRX0</accession>
<dbReference type="GO" id="GO:0030288">
    <property type="term" value="C:outer membrane-bounded periplasmic space"/>
    <property type="evidence" value="ECO:0007669"/>
    <property type="project" value="InterPro"/>
</dbReference>
<keyword evidence="5" id="KW-0732">Signal</keyword>
<name>A0A5B9DRX0_9HYPH</name>
<dbReference type="CDD" id="cd13545">
    <property type="entry name" value="PBP2_TbpA"/>
    <property type="match status" value="1"/>
</dbReference>
<evidence type="ECO:0000313" key="8">
    <source>
        <dbReference type="Proteomes" id="UP000321062"/>
    </source>
</evidence>
<evidence type="ECO:0000256" key="2">
    <source>
        <dbReference type="ARBA" id="ARBA00008520"/>
    </source>
</evidence>
<dbReference type="RefSeq" id="WP_049706381.1">
    <property type="nucleotide sequence ID" value="NZ_BMFM01000002.1"/>
</dbReference>
<dbReference type="NCBIfam" id="TIGR01276">
    <property type="entry name" value="thiB"/>
    <property type="match status" value="1"/>
</dbReference>
<dbReference type="KEGG" id="yti:FNA67_17710"/>
<evidence type="ECO:0000256" key="5">
    <source>
        <dbReference type="ARBA" id="ARBA00022729"/>
    </source>
</evidence>
<protein>
    <recommendedName>
        <fullName evidence="3">Thiamine-binding periplasmic protein</fullName>
    </recommendedName>
</protein>
<evidence type="ECO:0000256" key="3">
    <source>
        <dbReference type="ARBA" id="ARBA00019815"/>
    </source>
</evidence>
<dbReference type="InterPro" id="IPR005948">
    <property type="entry name" value="ThiB-like"/>
</dbReference>
<dbReference type="Pfam" id="PF01547">
    <property type="entry name" value="SBP_bac_1"/>
    <property type="match status" value="1"/>
</dbReference>